<gene>
    <name evidence="1" type="ORF">D9758_009594</name>
</gene>
<dbReference type="Proteomes" id="UP000559256">
    <property type="component" value="Unassembled WGS sequence"/>
</dbReference>
<name>A0A8H5LMH8_9AGAR</name>
<dbReference type="EMBL" id="JAACJM010000038">
    <property type="protein sequence ID" value="KAF5362631.1"/>
    <property type="molecule type" value="Genomic_DNA"/>
</dbReference>
<sequence length="150" mass="16181">MTAGDVDNHDIMLACQQTRSNGESIYIGQQGPQPLGTVAFEEILRRKGQRETETFFYVHSTTPIVPSVPSRLTMPTLQPSAACASLHACSTLPTPVPSLLGIWYPSPTLIAPLCLQSIFVQDGLLAPTRSGLHLSQALPLVLTLVSHAFM</sequence>
<comment type="caution">
    <text evidence="1">The sequence shown here is derived from an EMBL/GenBank/DDBJ whole genome shotgun (WGS) entry which is preliminary data.</text>
</comment>
<keyword evidence="2" id="KW-1185">Reference proteome</keyword>
<organism evidence="1 2">
    <name type="scientific">Tetrapyrgos nigripes</name>
    <dbReference type="NCBI Taxonomy" id="182062"/>
    <lineage>
        <taxon>Eukaryota</taxon>
        <taxon>Fungi</taxon>
        <taxon>Dikarya</taxon>
        <taxon>Basidiomycota</taxon>
        <taxon>Agaricomycotina</taxon>
        <taxon>Agaricomycetes</taxon>
        <taxon>Agaricomycetidae</taxon>
        <taxon>Agaricales</taxon>
        <taxon>Marasmiineae</taxon>
        <taxon>Marasmiaceae</taxon>
        <taxon>Tetrapyrgos</taxon>
    </lineage>
</organism>
<proteinExistence type="predicted"/>
<accession>A0A8H5LMH8</accession>
<reference evidence="1 2" key="1">
    <citation type="journal article" date="2020" name="ISME J.">
        <title>Uncovering the hidden diversity of litter-decomposition mechanisms in mushroom-forming fungi.</title>
        <authorList>
            <person name="Floudas D."/>
            <person name="Bentzer J."/>
            <person name="Ahren D."/>
            <person name="Johansson T."/>
            <person name="Persson P."/>
            <person name="Tunlid A."/>
        </authorList>
    </citation>
    <scope>NUCLEOTIDE SEQUENCE [LARGE SCALE GENOMIC DNA]</scope>
    <source>
        <strain evidence="1 2">CBS 291.85</strain>
    </source>
</reference>
<dbReference type="AlphaFoldDB" id="A0A8H5LMH8"/>
<evidence type="ECO:0000313" key="1">
    <source>
        <dbReference type="EMBL" id="KAF5362631.1"/>
    </source>
</evidence>
<evidence type="ECO:0000313" key="2">
    <source>
        <dbReference type="Proteomes" id="UP000559256"/>
    </source>
</evidence>
<protein>
    <submittedName>
        <fullName evidence="1">Uncharacterized protein</fullName>
    </submittedName>
</protein>